<accession>A0A2X0Z967</accession>
<dbReference type="Proteomes" id="UP000251431">
    <property type="component" value="Unassembled WGS sequence"/>
</dbReference>
<sequence length="29" mass="3482">MKYKVADWNAMSDEVKQAELNKRAKNARW</sequence>
<gene>
    <name evidence="1" type="ORF">NCTC7582_02093</name>
</gene>
<organism evidence="1 2">
    <name type="scientific">Lysinibacillus capsici</name>
    <dbReference type="NCBI Taxonomy" id="2115968"/>
    <lineage>
        <taxon>Bacteria</taxon>
        <taxon>Bacillati</taxon>
        <taxon>Bacillota</taxon>
        <taxon>Bacilli</taxon>
        <taxon>Bacillales</taxon>
        <taxon>Bacillaceae</taxon>
        <taxon>Lysinibacillus</taxon>
    </lineage>
</organism>
<evidence type="ECO:0000313" key="2">
    <source>
        <dbReference type="Proteomes" id="UP000251431"/>
    </source>
</evidence>
<name>A0A2X0Z967_9BACI</name>
<dbReference type="EMBL" id="UAQE01000001">
    <property type="protein sequence ID" value="SPT99121.1"/>
    <property type="molecule type" value="Genomic_DNA"/>
</dbReference>
<proteinExistence type="predicted"/>
<reference evidence="1 2" key="1">
    <citation type="submission" date="2018-06" db="EMBL/GenBank/DDBJ databases">
        <authorList>
            <consortium name="Pathogen Informatics"/>
            <person name="Doyle S."/>
        </authorList>
    </citation>
    <scope>NUCLEOTIDE SEQUENCE [LARGE SCALE GENOMIC DNA]</scope>
    <source>
        <strain evidence="1 2">NCTC7582</strain>
    </source>
</reference>
<dbReference type="AlphaFoldDB" id="A0A2X0Z967"/>
<protein>
    <submittedName>
        <fullName evidence="1">Uncharacterized protein</fullName>
    </submittedName>
</protein>
<evidence type="ECO:0000313" key="1">
    <source>
        <dbReference type="EMBL" id="SPT99121.1"/>
    </source>
</evidence>